<evidence type="ECO:0000313" key="2">
    <source>
        <dbReference type="EMBL" id="PWR04529.1"/>
    </source>
</evidence>
<sequence>MSNCSSIISGIIGPVLILDDIRDGALHLAALFIAPAGQVPGPLTVDGQAAPMQCIAHYPGASVHVARFTRPATRRSVYAWDGQEFPLAGDLSGDLRLAFVSCNGEETGDLDREGSERNAMWARLGAEHRRAPFALLLHGGDQVYADEATHGHPLSDGWPGRLPTTPTGTEVAGLRKHLREKFLARYAALYAAPEFAWLAARVPSLMQWDDHDICDGWGSLAEGATRSAVGQTLFSIAREAFLVFQHGAQDGALPPRFHDRAGGSLGWSVQAPGLRLLAPDLRSERTRRQVMGSAGWAMMDTEARRAAPGRTLLMSSVPLLGPRLSLLESLMLVIPKMQHYEDDLRDQWQSRAHRASWQRMLRLVCNIAQTEGQDITALSGEIHLATRATMDVAPGHVLHQLVASGIAHRAPPKAWARILGSIALLGEAPLKGHPIRIHRIPGQPGRYAAERNYLTLARSDGAWSAVWVLEHSGPSDPLAI</sequence>
<keyword evidence="3" id="KW-1185">Reference proteome</keyword>
<gene>
    <name evidence="2" type="ORF">DKT77_00755</name>
</gene>
<dbReference type="PANTHER" id="PTHR46689">
    <property type="entry name" value="MEMBRANE PROTEIN, PUTATIVE-RELATED"/>
    <property type="match status" value="1"/>
</dbReference>
<dbReference type="PANTHER" id="PTHR46689:SF1">
    <property type="entry name" value="PHOD-LIKE PHOSPHATASE DOMAIN-CONTAINING PROTEIN"/>
    <property type="match status" value="1"/>
</dbReference>
<protein>
    <recommendedName>
        <fullName evidence="1">PhoD-like phosphatase domain-containing protein</fullName>
    </recommendedName>
</protein>
<evidence type="ECO:0000259" key="1">
    <source>
        <dbReference type="Pfam" id="PF19050"/>
    </source>
</evidence>
<dbReference type="SUPFAM" id="SSF56300">
    <property type="entry name" value="Metallo-dependent phosphatases"/>
    <property type="match status" value="1"/>
</dbReference>
<dbReference type="EMBL" id="QGKU01000003">
    <property type="protein sequence ID" value="PWR04529.1"/>
    <property type="molecule type" value="Genomic_DNA"/>
</dbReference>
<dbReference type="Proteomes" id="UP000245680">
    <property type="component" value="Unassembled WGS sequence"/>
</dbReference>
<dbReference type="Gene3D" id="3.60.21.70">
    <property type="entry name" value="PhoD-like phosphatase"/>
    <property type="match status" value="1"/>
</dbReference>
<accession>A0A2V2LQN1</accession>
<dbReference type="RefSeq" id="WP_109809831.1">
    <property type="nucleotide sequence ID" value="NZ_QGKU01000003.1"/>
</dbReference>
<organism evidence="2 3">
    <name type="scientific">Meridianimarinicoccus roseus</name>
    <dbReference type="NCBI Taxonomy" id="2072018"/>
    <lineage>
        <taxon>Bacteria</taxon>
        <taxon>Pseudomonadati</taxon>
        <taxon>Pseudomonadota</taxon>
        <taxon>Alphaproteobacteria</taxon>
        <taxon>Rhodobacterales</taxon>
        <taxon>Paracoccaceae</taxon>
        <taxon>Meridianimarinicoccus</taxon>
    </lineage>
</organism>
<dbReference type="InterPro" id="IPR043904">
    <property type="entry name" value="PhoD_2-like"/>
</dbReference>
<feature type="domain" description="PhoD-like phosphatase" evidence="1">
    <location>
        <begin position="120"/>
        <end position="333"/>
    </location>
</feature>
<dbReference type="InterPro" id="IPR018946">
    <property type="entry name" value="PhoD-like_MPP"/>
</dbReference>
<reference evidence="2 3" key="1">
    <citation type="submission" date="2018-05" db="EMBL/GenBank/DDBJ databases">
        <title>Rhodobacteraceae gen. nov., sp. nov. isolated from sea water.</title>
        <authorList>
            <person name="Ren Y."/>
        </authorList>
    </citation>
    <scope>NUCLEOTIDE SEQUENCE [LARGE SCALE GENOMIC DNA]</scope>
    <source>
        <strain evidence="2 3">TG-679</strain>
    </source>
</reference>
<name>A0A2V2LQN1_9RHOB</name>
<proteinExistence type="predicted"/>
<dbReference type="CDD" id="cd07389">
    <property type="entry name" value="MPP_PhoD"/>
    <property type="match status" value="1"/>
</dbReference>
<dbReference type="Pfam" id="PF19050">
    <property type="entry name" value="PhoD_2"/>
    <property type="match status" value="1"/>
</dbReference>
<dbReference type="AlphaFoldDB" id="A0A2V2LQN1"/>
<dbReference type="GO" id="GO:0016020">
    <property type="term" value="C:membrane"/>
    <property type="evidence" value="ECO:0007669"/>
    <property type="project" value="TreeGrafter"/>
</dbReference>
<comment type="caution">
    <text evidence="2">The sequence shown here is derived from an EMBL/GenBank/DDBJ whole genome shotgun (WGS) entry which is preliminary data.</text>
</comment>
<dbReference type="InterPro" id="IPR029052">
    <property type="entry name" value="Metallo-depent_PP-like"/>
</dbReference>
<dbReference type="InterPro" id="IPR038607">
    <property type="entry name" value="PhoD-like_sf"/>
</dbReference>
<dbReference type="OrthoDB" id="327733at2"/>
<evidence type="ECO:0000313" key="3">
    <source>
        <dbReference type="Proteomes" id="UP000245680"/>
    </source>
</evidence>